<dbReference type="STRING" id="401562.NS365_09060"/>
<accession>A0A175R934</accession>
<dbReference type="PANTHER" id="PTHR48050:SF13">
    <property type="entry name" value="STEROL 3-BETA-GLUCOSYLTRANSFERASE UGT80A2"/>
    <property type="match status" value="1"/>
</dbReference>
<gene>
    <name evidence="1" type="ORF">NS226_08840</name>
</gene>
<dbReference type="Pfam" id="PF00201">
    <property type="entry name" value="UDPGT"/>
    <property type="match status" value="1"/>
</dbReference>
<proteinExistence type="predicted"/>
<dbReference type="InterPro" id="IPR002213">
    <property type="entry name" value="UDP_glucos_trans"/>
</dbReference>
<dbReference type="GO" id="GO:0008194">
    <property type="term" value="F:UDP-glycosyltransferase activity"/>
    <property type="evidence" value="ECO:0007669"/>
    <property type="project" value="InterPro"/>
</dbReference>
<protein>
    <recommendedName>
        <fullName evidence="3">Zeaxanthin glucosyltransferase</fullName>
    </recommendedName>
</protein>
<dbReference type="Proteomes" id="UP000078272">
    <property type="component" value="Unassembled WGS sequence"/>
</dbReference>
<organism evidence="1 2">
    <name type="scientific">Aureimonas ureilytica</name>
    <dbReference type="NCBI Taxonomy" id="401562"/>
    <lineage>
        <taxon>Bacteria</taxon>
        <taxon>Pseudomonadati</taxon>
        <taxon>Pseudomonadota</taxon>
        <taxon>Alphaproteobacteria</taxon>
        <taxon>Hyphomicrobiales</taxon>
        <taxon>Aurantimonadaceae</taxon>
        <taxon>Aureimonas</taxon>
    </lineage>
</organism>
<comment type="caution">
    <text evidence="1">The sequence shown here is derived from an EMBL/GenBank/DDBJ whole genome shotgun (WGS) entry which is preliminary data.</text>
</comment>
<dbReference type="GO" id="GO:0017000">
    <property type="term" value="P:antibiotic biosynthetic process"/>
    <property type="evidence" value="ECO:0007669"/>
    <property type="project" value="UniProtKB-ARBA"/>
</dbReference>
<dbReference type="RefSeq" id="WP_058634675.1">
    <property type="nucleotide sequence ID" value="NZ_LDPZ01000017.1"/>
</dbReference>
<evidence type="ECO:0008006" key="3">
    <source>
        <dbReference type="Google" id="ProtNLM"/>
    </source>
</evidence>
<dbReference type="Gene3D" id="3.40.50.2000">
    <property type="entry name" value="Glycogen Phosphorylase B"/>
    <property type="match status" value="2"/>
</dbReference>
<dbReference type="OrthoDB" id="139086at2"/>
<dbReference type="PANTHER" id="PTHR48050">
    <property type="entry name" value="STEROL 3-BETA-GLUCOSYLTRANSFERASE"/>
    <property type="match status" value="1"/>
</dbReference>
<name>A0A175R934_9HYPH</name>
<dbReference type="InterPro" id="IPR050426">
    <property type="entry name" value="Glycosyltransferase_28"/>
</dbReference>
<dbReference type="SUPFAM" id="SSF53756">
    <property type="entry name" value="UDP-Glycosyltransferase/glycogen phosphorylase"/>
    <property type="match status" value="1"/>
</dbReference>
<reference evidence="1 2" key="1">
    <citation type="journal article" date="2016" name="Front. Microbiol.">
        <title>Genomic Resource of Rice Seed Associated Bacteria.</title>
        <authorList>
            <person name="Midha S."/>
            <person name="Bansal K."/>
            <person name="Sharma S."/>
            <person name="Kumar N."/>
            <person name="Patil P.P."/>
            <person name="Chaudhry V."/>
            <person name="Patil P.B."/>
        </authorList>
    </citation>
    <scope>NUCLEOTIDE SEQUENCE [LARGE SCALE GENOMIC DNA]</scope>
    <source>
        <strain evidence="1 2">NS226</strain>
    </source>
</reference>
<dbReference type="CDD" id="cd03784">
    <property type="entry name" value="GT1_Gtf-like"/>
    <property type="match status" value="1"/>
</dbReference>
<sequence length="424" mass="45134">MTRFLLVTPPLLSHVRAFEALGEALVARGHRAAILLNAGGAALVRSPDIEPFEVGPGAGPAQLSDRPTGLFGILRTVREGAWRTEALVTEGPRLAARWGAEAILVDQMEPAGALLAEHLELPFLSVAAALPIDPDPAIPAPYLGWPYDPSPDGLKRNRGGERVAQLLLRRQRETIRMASSRLGLPLRERMEDCLSPLASLSQTVAGFDYPRAPAARIAALGPFRSTKDNVGVSPLRSDGIRPLVFASLGTLQGHRLGLFQTIARACRQIGARLAIAHCGRLSPAEAATLDAELVTDFLPQRAILAEADLCICHAGLNTVLDALEAGVPVLALPIAYDQPGVAARLVHQGAGLSLSHRLLSPSDLARALQRLTREPGFRREAERLGREIASAGGAARGAELAERLVAETLDGISRSLRLKQPEPA</sequence>
<evidence type="ECO:0000313" key="2">
    <source>
        <dbReference type="Proteomes" id="UP000078272"/>
    </source>
</evidence>
<dbReference type="EMBL" id="LDPZ01000017">
    <property type="protein sequence ID" value="KTQ96137.1"/>
    <property type="molecule type" value="Genomic_DNA"/>
</dbReference>
<dbReference type="PATRIC" id="fig|401562.3.peg.1144"/>
<dbReference type="AlphaFoldDB" id="A0A175R934"/>
<evidence type="ECO:0000313" key="1">
    <source>
        <dbReference type="EMBL" id="KTQ96137.1"/>
    </source>
</evidence>